<dbReference type="EMBL" id="BAAAHQ010000001">
    <property type="protein sequence ID" value="GAA0911670.1"/>
    <property type="molecule type" value="Genomic_DNA"/>
</dbReference>
<dbReference type="Proteomes" id="UP001501578">
    <property type="component" value="Unassembled WGS sequence"/>
</dbReference>
<proteinExistence type="predicted"/>
<protein>
    <submittedName>
        <fullName evidence="1">Uncharacterized protein</fullName>
    </submittedName>
</protein>
<evidence type="ECO:0000313" key="2">
    <source>
        <dbReference type="Proteomes" id="UP001501578"/>
    </source>
</evidence>
<reference evidence="1 2" key="1">
    <citation type="journal article" date="2019" name="Int. J. Syst. Evol. Microbiol.">
        <title>The Global Catalogue of Microorganisms (GCM) 10K type strain sequencing project: providing services to taxonomists for standard genome sequencing and annotation.</title>
        <authorList>
            <consortium name="The Broad Institute Genomics Platform"/>
            <consortium name="The Broad Institute Genome Sequencing Center for Infectious Disease"/>
            <person name="Wu L."/>
            <person name="Ma J."/>
        </authorList>
    </citation>
    <scope>NUCLEOTIDE SEQUENCE [LARGE SCALE GENOMIC DNA]</scope>
    <source>
        <strain evidence="1 2">JCM 11136</strain>
    </source>
</reference>
<accession>A0ABN1NMN6</accession>
<gene>
    <name evidence="1" type="ORF">GCM10009560_01170</name>
</gene>
<comment type="caution">
    <text evidence="1">The sequence shown here is derived from an EMBL/GenBank/DDBJ whole genome shotgun (WGS) entry which is preliminary data.</text>
</comment>
<sequence>MLALAARLRLAEEFVTVSADTIGRCVAEVCACTRHLGIDVTPEIVERITRERLLAIVNSSPPPHDAR</sequence>
<name>A0ABN1NMN6_9ACTN</name>
<keyword evidence="2" id="KW-1185">Reference proteome</keyword>
<evidence type="ECO:0000313" key="1">
    <source>
        <dbReference type="EMBL" id="GAA0911670.1"/>
    </source>
</evidence>
<organism evidence="1 2">
    <name type="scientific">Nonomuraea longicatena</name>
    <dbReference type="NCBI Taxonomy" id="83682"/>
    <lineage>
        <taxon>Bacteria</taxon>
        <taxon>Bacillati</taxon>
        <taxon>Actinomycetota</taxon>
        <taxon>Actinomycetes</taxon>
        <taxon>Streptosporangiales</taxon>
        <taxon>Streptosporangiaceae</taxon>
        <taxon>Nonomuraea</taxon>
    </lineage>
</organism>
<dbReference type="RefSeq" id="WP_343947618.1">
    <property type="nucleotide sequence ID" value="NZ_BAAAHQ010000001.1"/>
</dbReference>